<comment type="similarity">
    <text evidence="7">Belongs to the drug/metabolite transporter (DMT) superfamily. Small multidrug resistance (SMR) (TC 2.A.7.1) family.</text>
</comment>
<keyword evidence="3" id="KW-1003">Cell membrane</keyword>
<dbReference type="PANTHER" id="PTHR30561">
    <property type="entry name" value="SMR FAMILY PROTON-DEPENDENT DRUG EFFLUX TRANSPORTER SUGE"/>
    <property type="match status" value="1"/>
</dbReference>
<keyword evidence="10" id="KW-1185">Reference proteome</keyword>
<evidence type="ECO:0000256" key="2">
    <source>
        <dbReference type="ARBA" id="ARBA00022448"/>
    </source>
</evidence>
<sequence>MCFYFLSLSLESVDLNIAYALWGAIGIVLTTVASVVIWHESISLMSYAGLFFILLGSMLLELGHH</sequence>
<accession>A0A0R2MR28</accession>
<dbReference type="GO" id="GO:0005886">
    <property type="term" value="C:plasma membrane"/>
    <property type="evidence" value="ECO:0007669"/>
    <property type="project" value="UniProtKB-SubCell"/>
</dbReference>
<dbReference type="STRING" id="1293598.IV56_GL002068"/>
<dbReference type="PANTHER" id="PTHR30561:SF1">
    <property type="entry name" value="MULTIDRUG TRANSPORTER EMRE"/>
    <property type="match status" value="1"/>
</dbReference>
<organism evidence="9 10">
    <name type="scientific">Lacticaseibacillus saniviri JCM 17471 = DSM 24301</name>
    <dbReference type="NCBI Taxonomy" id="1293598"/>
    <lineage>
        <taxon>Bacteria</taxon>
        <taxon>Bacillati</taxon>
        <taxon>Bacillota</taxon>
        <taxon>Bacilli</taxon>
        <taxon>Lactobacillales</taxon>
        <taxon>Lactobacillaceae</taxon>
        <taxon>Lacticaseibacillus</taxon>
    </lineage>
</organism>
<dbReference type="EMBL" id="JQCE01000057">
    <property type="protein sequence ID" value="KRO16069.1"/>
    <property type="molecule type" value="Genomic_DNA"/>
</dbReference>
<dbReference type="InterPro" id="IPR045324">
    <property type="entry name" value="Small_multidrug_res"/>
</dbReference>
<proteinExistence type="inferred from homology"/>
<evidence type="ECO:0000256" key="3">
    <source>
        <dbReference type="ARBA" id="ARBA00022475"/>
    </source>
</evidence>
<evidence type="ECO:0000256" key="1">
    <source>
        <dbReference type="ARBA" id="ARBA00004651"/>
    </source>
</evidence>
<dbReference type="SUPFAM" id="SSF103481">
    <property type="entry name" value="Multidrug resistance efflux transporter EmrE"/>
    <property type="match status" value="1"/>
</dbReference>
<keyword evidence="4 7" id="KW-0812">Transmembrane</keyword>
<dbReference type="Proteomes" id="UP000050969">
    <property type="component" value="Unassembled WGS sequence"/>
</dbReference>
<dbReference type="PATRIC" id="fig|1293598.4.peg.2154"/>
<dbReference type="AlphaFoldDB" id="A0A0R2MR28"/>
<dbReference type="GO" id="GO:0022857">
    <property type="term" value="F:transmembrane transporter activity"/>
    <property type="evidence" value="ECO:0007669"/>
    <property type="project" value="InterPro"/>
</dbReference>
<keyword evidence="5 8" id="KW-1133">Transmembrane helix</keyword>
<evidence type="ECO:0000256" key="5">
    <source>
        <dbReference type="ARBA" id="ARBA00022989"/>
    </source>
</evidence>
<dbReference type="InterPro" id="IPR000390">
    <property type="entry name" value="Small_drug/metabolite_transptr"/>
</dbReference>
<gene>
    <name evidence="9" type="ORF">IV56_GL002068</name>
</gene>
<name>A0A0R2MR28_9LACO</name>
<evidence type="ECO:0000256" key="6">
    <source>
        <dbReference type="ARBA" id="ARBA00023136"/>
    </source>
</evidence>
<comment type="subcellular location">
    <subcellularLocation>
        <location evidence="1 7">Cell membrane</location>
        <topology evidence="1 7">Multi-pass membrane protein</topology>
    </subcellularLocation>
</comment>
<keyword evidence="2" id="KW-0813">Transport</keyword>
<evidence type="ECO:0000256" key="8">
    <source>
        <dbReference type="SAM" id="Phobius"/>
    </source>
</evidence>
<feature type="transmembrane region" description="Helical" evidence="8">
    <location>
        <begin position="44"/>
        <end position="62"/>
    </location>
</feature>
<dbReference type="InterPro" id="IPR037185">
    <property type="entry name" value="EmrE-like"/>
</dbReference>
<feature type="transmembrane region" description="Helical" evidence="8">
    <location>
        <begin position="17"/>
        <end position="38"/>
    </location>
</feature>
<keyword evidence="6 8" id="KW-0472">Membrane</keyword>
<evidence type="ECO:0000256" key="7">
    <source>
        <dbReference type="RuleBase" id="RU003942"/>
    </source>
</evidence>
<dbReference type="Pfam" id="PF00893">
    <property type="entry name" value="Multi_Drug_Res"/>
    <property type="match status" value="1"/>
</dbReference>
<comment type="caution">
    <text evidence="9">The sequence shown here is derived from an EMBL/GenBank/DDBJ whole genome shotgun (WGS) entry which is preliminary data.</text>
</comment>
<evidence type="ECO:0000313" key="10">
    <source>
        <dbReference type="Proteomes" id="UP000050969"/>
    </source>
</evidence>
<protein>
    <submittedName>
        <fullName evidence="9">Uncharacterized protein</fullName>
    </submittedName>
</protein>
<evidence type="ECO:0000313" key="9">
    <source>
        <dbReference type="EMBL" id="KRO16069.1"/>
    </source>
</evidence>
<evidence type="ECO:0000256" key="4">
    <source>
        <dbReference type="ARBA" id="ARBA00022692"/>
    </source>
</evidence>
<dbReference type="Gene3D" id="1.10.3730.20">
    <property type="match status" value="1"/>
</dbReference>
<reference evidence="9 10" key="1">
    <citation type="journal article" date="2015" name="Genome Announc.">
        <title>Expanding the biotechnology potential of lactobacilli through comparative genomics of 213 strains and associated genera.</title>
        <authorList>
            <person name="Sun Z."/>
            <person name="Harris H.M."/>
            <person name="McCann A."/>
            <person name="Guo C."/>
            <person name="Argimon S."/>
            <person name="Zhang W."/>
            <person name="Yang X."/>
            <person name="Jeffery I.B."/>
            <person name="Cooney J.C."/>
            <person name="Kagawa T.F."/>
            <person name="Liu W."/>
            <person name="Song Y."/>
            <person name="Salvetti E."/>
            <person name="Wrobel A."/>
            <person name="Rasinkangas P."/>
            <person name="Parkhill J."/>
            <person name="Rea M.C."/>
            <person name="O'Sullivan O."/>
            <person name="Ritari J."/>
            <person name="Douillard F.P."/>
            <person name="Paul Ross R."/>
            <person name="Yang R."/>
            <person name="Briner A.E."/>
            <person name="Felis G.E."/>
            <person name="de Vos W.M."/>
            <person name="Barrangou R."/>
            <person name="Klaenhammer T.R."/>
            <person name="Caufield P.W."/>
            <person name="Cui Y."/>
            <person name="Zhang H."/>
            <person name="O'Toole P.W."/>
        </authorList>
    </citation>
    <scope>NUCLEOTIDE SEQUENCE [LARGE SCALE GENOMIC DNA]</scope>
    <source>
        <strain evidence="9 10">DSM 24301</strain>
    </source>
</reference>